<evidence type="ECO:0000313" key="3">
    <source>
        <dbReference type="Proteomes" id="UP000005206"/>
    </source>
</evidence>
<dbReference type="PANTHER" id="PTHR30255">
    <property type="entry name" value="SINGLE-STRANDED-DNA-SPECIFIC EXONUCLEASE RECJ"/>
    <property type="match status" value="1"/>
</dbReference>
<sequence length="386" mass="42933">PKNHFKRSLRDTNGEIIWPAPKNKIKAARKFIQECVSAKQRTLIVPDRDVDGLTSGAILERTLVLLGLDKDLISVHTIRKGGRLDDDVSRKAMADYKPAFIFVLDHGSQQSPPLIDAPHRAIVIDHHYAEENEHPQDALLVTADNSPPVATSSLLTYLICLDLHEEVKEICDWLCVLGTLGELGNMVKWEPPFPNMKPTIEMHKTGIIYQAISLIHAPRRTAACDVTIAWKALRAASSPKELTKDKNLVAARREIHEEFMRCNKSAAPRFSADGRVVVIYLSSEAQVHPLIASRWASYLYTDLVEVVLVANEGYSPGMVSFSCRVAKCAKGMFPPVDTIKFLRETADRAADPTLRDRLGESFARGHKVASGGKVPKAEFEELMEVL</sequence>
<dbReference type="Gene3D" id="3.90.1640.30">
    <property type="match status" value="1"/>
</dbReference>
<dbReference type="OMA" id="MGTHGDL"/>
<dbReference type="SUPFAM" id="SSF64182">
    <property type="entry name" value="DHH phosphoesterases"/>
    <property type="match status" value="1"/>
</dbReference>
<dbReference type="PANTHER" id="PTHR30255:SF2">
    <property type="entry name" value="SINGLE-STRANDED-DNA-SPECIFIC EXONUCLEASE RECJ"/>
    <property type="match status" value="1"/>
</dbReference>
<reference evidence="2 3" key="1">
    <citation type="journal article" date="2009" name="PLoS Genet.">
        <title>The genome of Nectria haematococca: contribution of supernumerary chromosomes to gene expansion.</title>
        <authorList>
            <person name="Coleman J.J."/>
            <person name="Rounsley S.D."/>
            <person name="Rodriguez-Carres M."/>
            <person name="Kuo A."/>
            <person name="Wasmann C.C."/>
            <person name="Grimwood J."/>
            <person name="Schmutz J."/>
            <person name="Taga M."/>
            <person name="White G.J."/>
            <person name="Zhou S."/>
            <person name="Schwartz D.C."/>
            <person name="Freitag M."/>
            <person name="Ma L.J."/>
            <person name="Danchin E.G."/>
            <person name="Henrissat B."/>
            <person name="Coutinho P.M."/>
            <person name="Nelson D.R."/>
            <person name="Straney D."/>
            <person name="Napoli C.A."/>
            <person name="Barker B.M."/>
            <person name="Gribskov M."/>
            <person name="Rep M."/>
            <person name="Kroken S."/>
            <person name="Molnar I."/>
            <person name="Rensing C."/>
            <person name="Kennell J.C."/>
            <person name="Zamora J."/>
            <person name="Farman M.L."/>
            <person name="Selker E.U."/>
            <person name="Salamov A."/>
            <person name="Shapiro H."/>
            <person name="Pangilinan J."/>
            <person name="Lindquist E."/>
            <person name="Lamers C."/>
            <person name="Grigoriev I.V."/>
            <person name="Geiser D.M."/>
            <person name="Covert S.F."/>
            <person name="Temporini E."/>
            <person name="Vanetten H.D."/>
        </authorList>
    </citation>
    <scope>NUCLEOTIDE SEQUENCE [LARGE SCALE GENOMIC DNA]</scope>
    <source>
        <strain evidence="3">ATCC MYA-4622 / CBS 123669 / FGSC 9596 / NRRL 45880 / 77-13-4</strain>
    </source>
</reference>
<dbReference type="InParanoid" id="C7ZEK0"/>
<feature type="non-terminal residue" evidence="2">
    <location>
        <position position="386"/>
    </location>
</feature>
<dbReference type="GeneID" id="9669307"/>
<dbReference type="RefSeq" id="XP_003043422.1">
    <property type="nucleotide sequence ID" value="XM_003043376.1"/>
</dbReference>
<protein>
    <recommendedName>
        <fullName evidence="1">DDH domain-containing protein</fullName>
    </recommendedName>
</protein>
<dbReference type="InterPro" id="IPR051673">
    <property type="entry name" value="SSDNA_exonuclease_RecJ"/>
</dbReference>
<keyword evidence="3" id="KW-1185">Reference proteome</keyword>
<name>C7ZEK0_FUSV7</name>
<dbReference type="KEGG" id="nhe:NECHADRAFT_24662"/>
<dbReference type="InterPro" id="IPR038763">
    <property type="entry name" value="DHH_sf"/>
</dbReference>
<dbReference type="HOGENOM" id="CLU_034130_1_0_1"/>
<organism evidence="2 3">
    <name type="scientific">Fusarium vanettenii (strain ATCC MYA-4622 / CBS 123669 / FGSC 9596 / NRRL 45880 / 77-13-4)</name>
    <name type="common">Fusarium solani subsp. pisi</name>
    <dbReference type="NCBI Taxonomy" id="660122"/>
    <lineage>
        <taxon>Eukaryota</taxon>
        <taxon>Fungi</taxon>
        <taxon>Dikarya</taxon>
        <taxon>Ascomycota</taxon>
        <taxon>Pezizomycotina</taxon>
        <taxon>Sordariomycetes</taxon>
        <taxon>Hypocreomycetidae</taxon>
        <taxon>Hypocreales</taxon>
        <taxon>Nectriaceae</taxon>
        <taxon>Fusarium</taxon>
        <taxon>Fusarium solani species complex</taxon>
        <taxon>Fusarium vanettenii</taxon>
    </lineage>
</organism>
<gene>
    <name evidence="2" type="ORF">NECHADRAFT_24662</name>
</gene>
<evidence type="ECO:0000313" key="2">
    <source>
        <dbReference type="EMBL" id="EEU37709.1"/>
    </source>
</evidence>
<dbReference type="InterPro" id="IPR001667">
    <property type="entry name" value="DDH_dom"/>
</dbReference>
<accession>C7ZEK0</accession>
<dbReference type="eggNOG" id="ENOG502QQ02">
    <property type="taxonomic scope" value="Eukaryota"/>
</dbReference>
<dbReference type="GO" id="GO:0004527">
    <property type="term" value="F:exonuclease activity"/>
    <property type="evidence" value="ECO:0007669"/>
    <property type="project" value="UniProtKB-KW"/>
</dbReference>
<feature type="non-terminal residue" evidence="2">
    <location>
        <position position="1"/>
    </location>
</feature>
<dbReference type="Proteomes" id="UP000005206">
    <property type="component" value="Chromosome 12"/>
</dbReference>
<dbReference type="VEuPathDB" id="FungiDB:NECHADRAFT_24662"/>
<dbReference type="Pfam" id="PF01368">
    <property type="entry name" value="DHH"/>
    <property type="match status" value="1"/>
</dbReference>
<feature type="domain" description="DDH" evidence="1">
    <location>
        <begin position="42"/>
        <end position="166"/>
    </location>
</feature>
<dbReference type="AlphaFoldDB" id="C7ZEK0"/>
<proteinExistence type="predicted"/>
<dbReference type="EMBL" id="GG698921">
    <property type="protein sequence ID" value="EEU37709.1"/>
    <property type="molecule type" value="Genomic_DNA"/>
</dbReference>
<dbReference type="OrthoDB" id="284473at2759"/>
<evidence type="ECO:0000259" key="1">
    <source>
        <dbReference type="Pfam" id="PF01368"/>
    </source>
</evidence>